<dbReference type="Proteomes" id="UP001732700">
    <property type="component" value="Chromosome 2D"/>
</dbReference>
<dbReference type="EnsemblPlants" id="AVESA.00010b.r2.2DG0393960.1">
    <property type="protein sequence ID" value="AVESA.00010b.r2.2DG0393960.1.CDS"/>
    <property type="gene ID" value="AVESA.00010b.r2.2DG0393960"/>
</dbReference>
<keyword evidence="2" id="KW-1185">Reference proteome</keyword>
<name>A0ACD5V7F9_AVESA</name>
<reference evidence="1" key="1">
    <citation type="submission" date="2021-05" db="EMBL/GenBank/DDBJ databases">
        <authorList>
            <person name="Scholz U."/>
            <person name="Mascher M."/>
            <person name="Fiebig A."/>
        </authorList>
    </citation>
    <scope>NUCLEOTIDE SEQUENCE [LARGE SCALE GENOMIC DNA]</scope>
</reference>
<protein>
    <submittedName>
        <fullName evidence="1">Uncharacterized protein</fullName>
    </submittedName>
</protein>
<proteinExistence type="predicted"/>
<evidence type="ECO:0000313" key="1">
    <source>
        <dbReference type="EnsemblPlants" id="AVESA.00010b.r2.2DG0393960.1.CDS"/>
    </source>
</evidence>
<organism evidence="1 2">
    <name type="scientific">Avena sativa</name>
    <name type="common">Oat</name>
    <dbReference type="NCBI Taxonomy" id="4498"/>
    <lineage>
        <taxon>Eukaryota</taxon>
        <taxon>Viridiplantae</taxon>
        <taxon>Streptophyta</taxon>
        <taxon>Embryophyta</taxon>
        <taxon>Tracheophyta</taxon>
        <taxon>Spermatophyta</taxon>
        <taxon>Magnoliopsida</taxon>
        <taxon>Liliopsida</taxon>
        <taxon>Poales</taxon>
        <taxon>Poaceae</taxon>
        <taxon>BOP clade</taxon>
        <taxon>Pooideae</taxon>
        <taxon>Poodae</taxon>
        <taxon>Poeae</taxon>
        <taxon>Poeae Chloroplast Group 1 (Aveneae type)</taxon>
        <taxon>Aveninae</taxon>
        <taxon>Avena</taxon>
    </lineage>
</organism>
<sequence length="916" mass="103745">MTAATVVMKPLLGKLTTLLGDEYKKLTGVRKQAAFLRDELSAMQALLEKMELMDKLDPSAKNWRDHVREMSYDMENCIDDFMHEIDGADAKTGFVRKMAKRLRRLGRRHQIANRIEELKVLAVEANARRERYKIDDCISLSPGVVAVDPRVSAMYREASGLVGIDGPREDLVSLLMDSQKQLKVVSIVGFGGLGKTTLAKQVYDGIGGQFDRKAFIPVSQRPDVKSLLLGLQRKLGMEESSHAHELQEIVDCVREYLKHKRYFILVDDLWDQQAWDIISCAFPENSNGSRVVVTTRIDEVALWACHSDRADIYRMKQLEEQDSRRLFVNRVFGSGNVCPPQFKEISDEILKKCGGLPLAIITIGSLVASHEPRTLREWECIKNSLGSKFATKPTLEEMRGILNLSYMHLPVRLRPCFLYLGMYPEDREIMRNDLVWQWIAEGLIYSSHKVDLEDVAKSYFNELINKSLIQPASTEYGEVVSCRVHDMLLDLILSKSTEDNFISVAYNSEDMARLHSCEYKVRRLSLQSSVGGATSETLASSMSHVRSYARFSWSKYTPHLSQCKYLRVLLFEFPDQQLGSIVDLTAIGHLFLLRYLKVVAKLSEVVLPTEIQGLVHLETLELVCWSTQIIRPDISCLTNLFHLKLPNGIGLPVGIKNMKSVRTLSCLAMEQSLLEDIKGLSQLTDLKELDLSFSFRRDLYLMLECAYALVSSIGMLRDLKLLVLACGIKSDGSDSPLYTLQDPPPYLEVLDLRYWKLNRVPRWIGELCFLRILSLHLLQLSSFDVCVLGELPSLVKANFHGLYVSQDKVVVSTALFPVLEDVTFWSYEQDVTAYLSFEAGAMPKLQRLTLGFAWKEWMGASPVGMECLPCLQEIKVHPRSTSAESSKNRKDVHADVESAFKSAATLHPRHPSVRVN</sequence>
<reference evidence="1" key="2">
    <citation type="submission" date="2025-09" db="UniProtKB">
        <authorList>
            <consortium name="EnsemblPlants"/>
        </authorList>
    </citation>
    <scope>IDENTIFICATION</scope>
</reference>
<accession>A0ACD5V7F9</accession>
<evidence type="ECO:0000313" key="2">
    <source>
        <dbReference type="Proteomes" id="UP001732700"/>
    </source>
</evidence>